<evidence type="ECO:0000256" key="2">
    <source>
        <dbReference type="RuleBase" id="RU361163"/>
    </source>
</evidence>
<gene>
    <name evidence="4" type="ORF">B0H64DRAFT_364802</name>
</gene>
<dbReference type="Pfam" id="PF01670">
    <property type="entry name" value="Glyco_hydro_12"/>
    <property type="match status" value="1"/>
</dbReference>
<reference evidence="4" key="1">
    <citation type="journal article" date="2023" name="Mol. Phylogenet. Evol.">
        <title>Genome-scale phylogeny and comparative genomics of the fungal order Sordariales.</title>
        <authorList>
            <person name="Hensen N."/>
            <person name="Bonometti L."/>
            <person name="Westerberg I."/>
            <person name="Brannstrom I.O."/>
            <person name="Guillou S."/>
            <person name="Cros-Aarteil S."/>
            <person name="Calhoun S."/>
            <person name="Haridas S."/>
            <person name="Kuo A."/>
            <person name="Mondo S."/>
            <person name="Pangilinan J."/>
            <person name="Riley R."/>
            <person name="LaButti K."/>
            <person name="Andreopoulos B."/>
            <person name="Lipzen A."/>
            <person name="Chen C."/>
            <person name="Yan M."/>
            <person name="Daum C."/>
            <person name="Ng V."/>
            <person name="Clum A."/>
            <person name="Steindorff A."/>
            <person name="Ohm R.A."/>
            <person name="Martin F."/>
            <person name="Silar P."/>
            <person name="Natvig D.O."/>
            <person name="Lalanne C."/>
            <person name="Gautier V."/>
            <person name="Ament-Velasquez S.L."/>
            <person name="Kruys A."/>
            <person name="Hutchinson M.I."/>
            <person name="Powell A.J."/>
            <person name="Barry K."/>
            <person name="Miller A.N."/>
            <person name="Grigoriev I.V."/>
            <person name="Debuchy R."/>
            <person name="Gladieux P."/>
            <person name="Hiltunen Thoren M."/>
            <person name="Johannesson H."/>
        </authorList>
    </citation>
    <scope>NUCLEOTIDE SEQUENCE</scope>
    <source>
        <strain evidence="4">CBS 168.71</strain>
    </source>
</reference>
<dbReference type="PANTHER" id="PTHR34002">
    <property type="entry name" value="BLR1656 PROTEIN"/>
    <property type="match status" value="1"/>
</dbReference>
<protein>
    <submittedName>
        <fullName evidence="4">Concanavalin A-like lectin/glucanase domain-containing protein</fullName>
    </submittedName>
</protein>
<name>A0AAE0H8X3_9PEZI</name>
<dbReference type="EMBL" id="JAUEPN010000007">
    <property type="protein sequence ID" value="KAK3292133.1"/>
    <property type="molecule type" value="Genomic_DNA"/>
</dbReference>
<dbReference type="SUPFAM" id="SSF49899">
    <property type="entry name" value="Concanavalin A-like lectins/glucanases"/>
    <property type="match status" value="1"/>
</dbReference>
<keyword evidence="3" id="KW-0732">Signal</keyword>
<dbReference type="GeneID" id="87838799"/>
<evidence type="ECO:0000256" key="1">
    <source>
        <dbReference type="ARBA" id="ARBA00005519"/>
    </source>
</evidence>
<keyword evidence="5" id="KW-1185">Reference proteome</keyword>
<evidence type="ECO:0000256" key="3">
    <source>
        <dbReference type="SAM" id="SignalP"/>
    </source>
</evidence>
<evidence type="ECO:0000313" key="4">
    <source>
        <dbReference type="EMBL" id="KAK3292133.1"/>
    </source>
</evidence>
<dbReference type="PANTHER" id="PTHR34002:SF10">
    <property type="entry name" value="PUTATIVE-RELATED"/>
    <property type="match status" value="1"/>
</dbReference>
<reference evidence="4" key="2">
    <citation type="submission" date="2023-06" db="EMBL/GenBank/DDBJ databases">
        <authorList>
            <consortium name="Lawrence Berkeley National Laboratory"/>
            <person name="Haridas S."/>
            <person name="Hensen N."/>
            <person name="Bonometti L."/>
            <person name="Westerberg I."/>
            <person name="Brannstrom I.O."/>
            <person name="Guillou S."/>
            <person name="Cros-Aarteil S."/>
            <person name="Calhoun S."/>
            <person name="Kuo A."/>
            <person name="Mondo S."/>
            <person name="Pangilinan J."/>
            <person name="Riley R."/>
            <person name="Labutti K."/>
            <person name="Andreopoulos B."/>
            <person name="Lipzen A."/>
            <person name="Chen C."/>
            <person name="Yanf M."/>
            <person name="Daum C."/>
            <person name="Ng V."/>
            <person name="Clum A."/>
            <person name="Steindorff A."/>
            <person name="Ohm R."/>
            <person name="Martin F."/>
            <person name="Silar P."/>
            <person name="Natvig D."/>
            <person name="Lalanne C."/>
            <person name="Gautier V."/>
            <person name="Ament-Velasquez S.L."/>
            <person name="Kruys A."/>
            <person name="Hutchinson M.I."/>
            <person name="Powell A.J."/>
            <person name="Barry K."/>
            <person name="Miller A.N."/>
            <person name="Grigoriev I.V."/>
            <person name="Debuchy R."/>
            <person name="Gladieux P."/>
            <person name="Thoren M.H."/>
            <person name="Johannesson H."/>
        </authorList>
    </citation>
    <scope>NUCLEOTIDE SEQUENCE</scope>
    <source>
        <strain evidence="4">CBS 168.71</strain>
    </source>
</reference>
<comment type="caution">
    <text evidence="4">The sequence shown here is derived from an EMBL/GenBank/DDBJ whole genome shotgun (WGS) entry which is preliminary data.</text>
</comment>
<sequence length="249" mass="27106">MRLVLFLLAALAAAAPTGCYPLHRRQTATLCERNGYWSGNGYEVNNNNWGAESASSGSQCTYVDSSSSSGVSWHTTWTWEGNESRVKSYAYSGRQVARGNTISSITSMPTEVSWNYNTSDIRANVAYDFFTAEDPNHSNSGGDYELMIWLAVFGDVAPIGSSMGTVMVGEHSWQLYVGNNGGMSVYSFVATRNMNSFNADVKPFFSYLEDNDGFPAQSQNLIVFQVGTEAFTGGPATFTVSQFSASVDM</sequence>
<dbReference type="InterPro" id="IPR013320">
    <property type="entry name" value="ConA-like_dom_sf"/>
</dbReference>
<feature type="chain" id="PRO_5042171244" evidence="3">
    <location>
        <begin position="20"/>
        <end position="249"/>
    </location>
</feature>
<evidence type="ECO:0000313" key="5">
    <source>
        <dbReference type="Proteomes" id="UP001278766"/>
    </source>
</evidence>
<dbReference type="GO" id="GO:0000272">
    <property type="term" value="P:polysaccharide catabolic process"/>
    <property type="evidence" value="ECO:0007669"/>
    <property type="project" value="UniProtKB-KW"/>
</dbReference>
<keyword evidence="2" id="KW-0119">Carbohydrate metabolism</keyword>
<keyword evidence="2" id="KW-0326">Glycosidase</keyword>
<accession>A0AAE0H8X3</accession>
<keyword evidence="2" id="KW-0624">Polysaccharide degradation</keyword>
<dbReference type="Gene3D" id="2.60.120.180">
    <property type="match status" value="1"/>
</dbReference>
<organism evidence="4 5">
    <name type="scientific">Chaetomium fimeti</name>
    <dbReference type="NCBI Taxonomy" id="1854472"/>
    <lineage>
        <taxon>Eukaryota</taxon>
        <taxon>Fungi</taxon>
        <taxon>Dikarya</taxon>
        <taxon>Ascomycota</taxon>
        <taxon>Pezizomycotina</taxon>
        <taxon>Sordariomycetes</taxon>
        <taxon>Sordariomycetidae</taxon>
        <taxon>Sordariales</taxon>
        <taxon>Chaetomiaceae</taxon>
        <taxon>Chaetomium</taxon>
    </lineage>
</organism>
<keyword evidence="2" id="KW-0378">Hydrolase</keyword>
<comment type="similarity">
    <text evidence="1 2">Belongs to the glycosyl hydrolase 12 (cellulase H) family.</text>
</comment>
<feature type="signal peptide" evidence="3">
    <location>
        <begin position="1"/>
        <end position="19"/>
    </location>
</feature>
<dbReference type="InterPro" id="IPR002594">
    <property type="entry name" value="GH12"/>
</dbReference>
<dbReference type="InterPro" id="IPR013319">
    <property type="entry name" value="GH11/12"/>
</dbReference>
<dbReference type="RefSeq" id="XP_062655647.1">
    <property type="nucleotide sequence ID" value="XM_062801851.1"/>
</dbReference>
<proteinExistence type="inferred from homology"/>
<dbReference type="AlphaFoldDB" id="A0AAE0H8X3"/>
<dbReference type="GO" id="GO:0008810">
    <property type="term" value="F:cellulase activity"/>
    <property type="evidence" value="ECO:0007669"/>
    <property type="project" value="InterPro"/>
</dbReference>
<dbReference type="Proteomes" id="UP001278766">
    <property type="component" value="Unassembled WGS sequence"/>
</dbReference>